<sequence>MRKRHSAVPHRLGRRTNFIPSLEGHPAKWAEVVDVAGDAAERAKVASAATATLLTIDTNCLPMVATADVNSLTSMVPDQLLPVRRPASHKGMKNYISRVVVPTEAHECRAVWCESFNELTHLRDLLITRPPTQVATQPFRLEWIMTTGVRGHVPDFLLRDADGRALLVDVTTRTKLDDPRLQAVLQLTATTAEALGWEYQVRTELPAQRVRNINFLHAGRHDTDQDRVGASRVLRQTPGSIDVQRASDLLGGGPQGFVRLWDLIAHGHVHVNLDSVMELDSTVAFQATGGGAPWLHTM</sequence>
<gene>
    <name evidence="1" type="ORF">BN13_1920013</name>
</gene>
<dbReference type="STRING" id="1193518.BN13_1920013"/>
<keyword evidence="2" id="KW-1185">Reference proteome</keyword>
<name>A0A077M5S3_9MICO</name>
<dbReference type="Proteomes" id="UP000035720">
    <property type="component" value="Unassembled WGS sequence"/>
</dbReference>
<reference evidence="1 2" key="1">
    <citation type="journal article" date="2013" name="ISME J.">
        <title>A metabolic model for members of the genus Tetrasphaera involved in enhanced biological phosphorus removal.</title>
        <authorList>
            <person name="Kristiansen R."/>
            <person name="Nguyen H.T.T."/>
            <person name="Saunders A.M."/>
            <person name="Nielsen J.L."/>
            <person name="Wimmer R."/>
            <person name="Le V.Q."/>
            <person name="McIlroy S.J."/>
            <person name="Petrovski S."/>
            <person name="Seviour R.J."/>
            <person name="Calteau A."/>
            <person name="Nielsen K.L."/>
            <person name="Nielsen P.H."/>
        </authorList>
    </citation>
    <scope>NUCLEOTIDE SEQUENCE [LARGE SCALE GENOMIC DNA]</scope>
    <source>
        <strain evidence="1 2">Ben 74</strain>
    </source>
</reference>
<protein>
    <submittedName>
        <fullName evidence="1">Uncharacterized protein</fullName>
    </submittedName>
</protein>
<comment type="caution">
    <text evidence="1">The sequence shown here is derived from an EMBL/GenBank/DDBJ whole genome shotgun (WGS) entry which is preliminary data.</text>
</comment>
<dbReference type="AlphaFoldDB" id="A0A077M5S3"/>
<evidence type="ECO:0000313" key="2">
    <source>
        <dbReference type="Proteomes" id="UP000035720"/>
    </source>
</evidence>
<dbReference type="OrthoDB" id="3403133at2"/>
<evidence type="ECO:0000313" key="1">
    <source>
        <dbReference type="EMBL" id="CCI52661.1"/>
    </source>
</evidence>
<dbReference type="EMBL" id="CAJC01000104">
    <property type="protein sequence ID" value="CCI52661.1"/>
    <property type="molecule type" value="Genomic_DNA"/>
</dbReference>
<organism evidence="1 2">
    <name type="scientific">Nostocoides jenkinsii Ben 74</name>
    <dbReference type="NCBI Taxonomy" id="1193518"/>
    <lineage>
        <taxon>Bacteria</taxon>
        <taxon>Bacillati</taxon>
        <taxon>Actinomycetota</taxon>
        <taxon>Actinomycetes</taxon>
        <taxon>Micrococcales</taxon>
        <taxon>Intrasporangiaceae</taxon>
        <taxon>Nostocoides</taxon>
    </lineage>
</organism>
<accession>A0A077M5S3</accession>
<proteinExistence type="predicted"/>
<dbReference type="RefSeq" id="WP_048548579.1">
    <property type="nucleotide sequence ID" value="NZ_HF571038.1"/>
</dbReference>